<organism evidence="1">
    <name type="scientific">hydrothermal vent metagenome</name>
    <dbReference type="NCBI Taxonomy" id="652676"/>
    <lineage>
        <taxon>unclassified sequences</taxon>
        <taxon>metagenomes</taxon>
        <taxon>ecological metagenomes</taxon>
    </lineage>
</organism>
<dbReference type="AlphaFoldDB" id="A0A3B0X233"/>
<dbReference type="EMBL" id="UOFG01000039">
    <property type="protein sequence ID" value="VAW58563.1"/>
    <property type="molecule type" value="Genomic_DNA"/>
</dbReference>
<sequence>MNKLVLPIVLPMALIAASFTAQAGIKDKKAKKVATTTMDAALAKAKTSCGNAKLEGKIDWSSWGSYKYEKMSGGRAKDVVIHDAGTLLEGVISEMADLCKDADYKEELAKITTIAVSGKKDQSSMYVGFKLDGATLKMDLNADAIGSWKNKDLLKKIWE</sequence>
<evidence type="ECO:0000313" key="1">
    <source>
        <dbReference type="EMBL" id="VAW58563.1"/>
    </source>
</evidence>
<accession>A0A3B0X233</accession>
<gene>
    <name evidence="1" type="ORF">MNBD_GAMMA11-2514</name>
</gene>
<reference evidence="1" key="1">
    <citation type="submission" date="2018-06" db="EMBL/GenBank/DDBJ databases">
        <authorList>
            <person name="Zhirakovskaya E."/>
        </authorList>
    </citation>
    <scope>NUCLEOTIDE SEQUENCE</scope>
</reference>
<name>A0A3B0X233_9ZZZZ</name>
<proteinExistence type="predicted"/>
<protein>
    <submittedName>
        <fullName evidence="1">Uncharacterized protein</fullName>
    </submittedName>
</protein>